<protein>
    <submittedName>
        <fullName evidence="2">SAM-dependent methyltransferase</fullName>
    </submittedName>
</protein>
<dbReference type="GO" id="GO:0032259">
    <property type="term" value="P:methylation"/>
    <property type="evidence" value="ECO:0007669"/>
    <property type="project" value="UniProtKB-KW"/>
</dbReference>
<dbReference type="CDD" id="cd02440">
    <property type="entry name" value="AdoMet_MTases"/>
    <property type="match status" value="1"/>
</dbReference>
<keyword evidence="2" id="KW-0489">Methyltransferase</keyword>
<feature type="domain" description="Methyltransferase" evidence="1">
    <location>
        <begin position="62"/>
        <end position="157"/>
    </location>
</feature>
<evidence type="ECO:0000313" key="3">
    <source>
        <dbReference type="Proteomes" id="UP000185860"/>
    </source>
</evidence>
<proteinExistence type="predicted"/>
<dbReference type="InterPro" id="IPR029063">
    <property type="entry name" value="SAM-dependent_MTases_sf"/>
</dbReference>
<dbReference type="EMBL" id="MRCE01000013">
    <property type="protein sequence ID" value="OKH37064.1"/>
    <property type="molecule type" value="Genomic_DNA"/>
</dbReference>
<sequence length="294" mass="33286">MESEIIKLKQQEIIAEYGEWTNHNIHLGNGIYTISNQGNGSENKVRRILQIIADTINKPWEKVRVLDLACLEGLYAIELALQGAQVVGIEGRKANIAKANFAKHSLGLDNLQFIQDDVRNLSKAKYGSFDVVLCLGILYHLDVPDAFYFLESIAEVCENLAIADTHVSMNAEKCYLYKDQKYWGSSYVEHSAEATPEDKEKSLWASLDNPTSFWFTRYSFYNLLAAVGFTSVYECHNPPVINYERKRLNQETDRNTFLAIKGKQITLKSTAVETAQNPAKWPEKAKLIQTKPGN</sequence>
<dbReference type="AlphaFoldDB" id="A0A1U7IIW6"/>
<dbReference type="OrthoDB" id="9791837at2"/>
<dbReference type="Gene3D" id="3.40.50.150">
    <property type="entry name" value="Vaccinia Virus protein VP39"/>
    <property type="match status" value="1"/>
</dbReference>
<accession>A0A1U7IIW6</accession>
<name>A0A1U7IIW6_9CYAN</name>
<dbReference type="Pfam" id="PF13847">
    <property type="entry name" value="Methyltransf_31"/>
    <property type="match status" value="1"/>
</dbReference>
<keyword evidence="2" id="KW-0808">Transferase</keyword>
<dbReference type="SUPFAM" id="SSF53335">
    <property type="entry name" value="S-adenosyl-L-methionine-dependent methyltransferases"/>
    <property type="match status" value="1"/>
</dbReference>
<evidence type="ECO:0000259" key="1">
    <source>
        <dbReference type="Pfam" id="PF13847"/>
    </source>
</evidence>
<gene>
    <name evidence="2" type="ORF">NIES2119_14685</name>
</gene>
<organism evidence="2 3">
    <name type="scientific">[Phormidium ambiguum] IAM M-71</name>
    <dbReference type="NCBI Taxonomy" id="454136"/>
    <lineage>
        <taxon>Bacteria</taxon>
        <taxon>Bacillati</taxon>
        <taxon>Cyanobacteriota</taxon>
        <taxon>Cyanophyceae</taxon>
        <taxon>Oscillatoriophycideae</taxon>
        <taxon>Aerosakkonematales</taxon>
        <taxon>Aerosakkonemataceae</taxon>
        <taxon>Floridanema</taxon>
    </lineage>
</organism>
<dbReference type="Proteomes" id="UP000185860">
    <property type="component" value="Unassembled WGS sequence"/>
</dbReference>
<evidence type="ECO:0000313" key="2">
    <source>
        <dbReference type="EMBL" id="OKH37064.1"/>
    </source>
</evidence>
<dbReference type="GO" id="GO:0008168">
    <property type="term" value="F:methyltransferase activity"/>
    <property type="evidence" value="ECO:0007669"/>
    <property type="project" value="UniProtKB-KW"/>
</dbReference>
<comment type="caution">
    <text evidence="2">The sequence shown here is derived from an EMBL/GenBank/DDBJ whole genome shotgun (WGS) entry which is preliminary data.</text>
</comment>
<dbReference type="RefSeq" id="WP_073594242.1">
    <property type="nucleotide sequence ID" value="NZ_MRCE01000013.1"/>
</dbReference>
<dbReference type="InterPro" id="IPR025714">
    <property type="entry name" value="Methyltranfer_dom"/>
</dbReference>
<reference evidence="2 3" key="1">
    <citation type="submission" date="2016-11" db="EMBL/GenBank/DDBJ databases">
        <title>Draft Genome Sequences of Nine Cyanobacterial Strains from Diverse Habitats.</title>
        <authorList>
            <person name="Zhu T."/>
            <person name="Hou S."/>
            <person name="Lu X."/>
            <person name="Hess W.R."/>
        </authorList>
    </citation>
    <scope>NUCLEOTIDE SEQUENCE [LARGE SCALE GENOMIC DNA]</scope>
    <source>
        <strain evidence="2 3">IAM M-71</strain>
    </source>
</reference>
<dbReference type="STRING" id="454136.NIES2119_14685"/>